<dbReference type="Proteomes" id="UP001174694">
    <property type="component" value="Unassembled WGS sequence"/>
</dbReference>
<name>A0AA38RKM6_9PEZI</name>
<evidence type="ECO:0000256" key="1">
    <source>
        <dbReference type="SAM" id="MobiDB-lite"/>
    </source>
</evidence>
<evidence type="ECO:0000313" key="2">
    <source>
        <dbReference type="EMBL" id="KAJ9139485.1"/>
    </source>
</evidence>
<keyword evidence="3" id="KW-1185">Reference proteome</keyword>
<protein>
    <submittedName>
        <fullName evidence="2">Uncharacterized protein</fullName>
    </submittedName>
</protein>
<accession>A0AA38RKM6</accession>
<sequence>MVLLLSSTARSAARTLRPATLRSTRALSTTSTHASSPSSTSALRAAASASSRLAGGLPTSPMLRSNLGLGPSTTIRTLTGKREKVKVLLVLYDGGHHAEERKKKKWRQRGGELGKLSELWWSCSVRAVKNCGVKPAEKAAAAGKMQIPVLIHDGNCFAKQIR</sequence>
<evidence type="ECO:0000313" key="3">
    <source>
        <dbReference type="Proteomes" id="UP001174694"/>
    </source>
</evidence>
<dbReference type="EMBL" id="JANBVO010000026">
    <property type="protein sequence ID" value="KAJ9139485.1"/>
    <property type="molecule type" value="Genomic_DNA"/>
</dbReference>
<feature type="compositionally biased region" description="Low complexity" evidence="1">
    <location>
        <begin position="19"/>
        <end position="47"/>
    </location>
</feature>
<organism evidence="2 3">
    <name type="scientific">Pleurostoma richardsiae</name>
    <dbReference type="NCBI Taxonomy" id="41990"/>
    <lineage>
        <taxon>Eukaryota</taxon>
        <taxon>Fungi</taxon>
        <taxon>Dikarya</taxon>
        <taxon>Ascomycota</taxon>
        <taxon>Pezizomycotina</taxon>
        <taxon>Sordariomycetes</taxon>
        <taxon>Sordariomycetidae</taxon>
        <taxon>Calosphaeriales</taxon>
        <taxon>Pleurostomataceae</taxon>
        <taxon>Pleurostoma</taxon>
    </lineage>
</organism>
<comment type="caution">
    <text evidence="2">The sequence shown here is derived from an EMBL/GenBank/DDBJ whole genome shotgun (WGS) entry which is preliminary data.</text>
</comment>
<dbReference type="AlphaFoldDB" id="A0AA38RKM6"/>
<gene>
    <name evidence="2" type="ORF">NKR23_g7997</name>
</gene>
<proteinExistence type="predicted"/>
<reference evidence="2" key="1">
    <citation type="submission" date="2022-07" db="EMBL/GenBank/DDBJ databases">
        <title>Fungi with potential for degradation of polypropylene.</title>
        <authorList>
            <person name="Gostincar C."/>
        </authorList>
    </citation>
    <scope>NUCLEOTIDE SEQUENCE</scope>
    <source>
        <strain evidence="2">EXF-13308</strain>
    </source>
</reference>
<feature type="region of interest" description="Disordered" evidence="1">
    <location>
        <begin position="14"/>
        <end position="47"/>
    </location>
</feature>